<protein>
    <submittedName>
        <fullName evidence="1">Uncharacterized protein</fullName>
    </submittedName>
</protein>
<evidence type="ECO:0000313" key="1">
    <source>
        <dbReference type="EMBL" id="GBM00316.1"/>
    </source>
</evidence>
<sequence length="90" mass="10229">MNALILKFYCAIGSCCIHLRDEHRNSEPQLDDENIIRTSTPIGNLSWAFTRRLSYAICPKTGFFPPILVEKLDKAFTDVPKFVLRQGAKS</sequence>
<organism evidence="1 2">
    <name type="scientific">Araneus ventricosus</name>
    <name type="common">Orbweaver spider</name>
    <name type="synonym">Epeira ventricosa</name>
    <dbReference type="NCBI Taxonomy" id="182803"/>
    <lineage>
        <taxon>Eukaryota</taxon>
        <taxon>Metazoa</taxon>
        <taxon>Ecdysozoa</taxon>
        <taxon>Arthropoda</taxon>
        <taxon>Chelicerata</taxon>
        <taxon>Arachnida</taxon>
        <taxon>Araneae</taxon>
        <taxon>Araneomorphae</taxon>
        <taxon>Entelegynae</taxon>
        <taxon>Araneoidea</taxon>
        <taxon>Araneidae</taxon>
        <taxon>Araneus</taxon>
    </lineage>
</organism>
<name>A0A4Y2C8W2_ARAVE</name>
<proteinExistence type="predicted"/>
<dbReference type="Proteomes" id="UP000499080">
    <property type="component" value="Unassembled WGS sequence"/>
</dbReference>
<reference evidence="1 2" key="1">
    <citation type="journal article" date="2019" name="Sci. Rep.">
        <title>Orb-weaving spider Araneus ventricosus genome elucidates the spidroin gene catalogue.</title>
        <authorList>
            <person name="Kono N."/>
            <person name="Nakamura H."/>
            <person name="Ohtoshi R."/>
            <person name="Moran D.A.P."/>
            <person name="Shinohara A."/>
            <person name="Yoshida Y."/>
            <person name="Fujiwara M."/>
            <person name="Mori M."/>
            <person name="Tomita M."/>
            <person name="Arakawa K."/>
        </authorList>
    </citation>
    <scope>NUCLEOTIDE SEQUENCE [LARGE SCALE GENOMIC DNA]</scope>
</reference>
<keyword evidence="2" id="KW-1185">Reference proteome</keyword>
<gene>
    <name evidence="1" type="ORF">AVEN_32655_1</name>
</gene>
<dbReference type="AlphaFoldDB" id="A0A4Y2C8W2"/>
<evidence type="ECO:0000313" key="2">
    <source>
        <dbReference type="Proteomes" id="UP000499080"/>
    </source>
</evidence>
<accession>A0A4Y2C8W2</accession>
<dbReference type="EMBL" id="BGPR01000155">
    <property type="protein sequence ID" value="GBM00316.1"/>
    <property type="molecule type" value="Genomic_DNA"/>
</dbReference>
<comment type="caution">
    <text evidence="1">The sequence shown here is derived from an EMBL/GenBank/DDBJ whole genome shotgun (WGS) entry which is preliminary data.</text>
</comment>